<dbReference type="Pfam" id="PF24973">
    <property type="entry name" value="EGF_LMN_ATRN"/>
    <property type="match status" value="1"/>
</dbReference>
<dbReference type="Gene3D" id="2.10.25.10">
    <property type="entry name" value="Laminin"/>
    <property type="match status" value="11"/>
</dbReference>
<keyword evidence="11 12" id="KW-0424">Laminin EGF-like domain</keyword>
<organism evidence="19 20">
    <name type="scientific">Varanus komodoensis</name>
    <name type="common">Komodo dragon</name>
    <dbReference type="NCBI Taxonomy" id="61221"/>
    <lineage>
        <taxon>Eukaryota</taxon>
        <taxon>Metazoa</taxon>
        <taxon>Chordata</taxon>
        <taxon>Craniata</taxon>
        <taxon>Vertebrata</taxon>
        <taxon>Euteleostomi</taxon>
        <taxon>Lepidosauria</taxon>
        <taxon>Squamata</taxon>
        <taxon>Bifurcata</taxon>
        <taxon>Unidentata</taxon>
        <taxon>Episquamata</taxon>
        <taxon>Toxicofera</taxon>
        <taxon>Anguimorpha</taxon>
        <taxon>Paleoanguimorpha</taxon>
        <taxon>Varanoidea</taxon>
        <taxon>Varanidae</taxon>
        <taxon>Varanus</taxon>
    </lineage>
</organism>
<dbReference type="GO" id="GO:0009888">
    <property type="term" value="P:tissue development"/>
    <property type="evidence" value="ECO:0007669"/>
    <property type="project" value="TreeGrafter"/>
</dbReference>
<dbReference type="PRINTS" id="PR00011">
    <property type="entry name" value="EGFLAMININ"/>
</dbReference>
<evidence type="ECO:0000256" key="10">
    <source>
        <dbReference type="ARBA" id="ARBA00023180"/>
    </source>
</evidence>
<dbReference type="InterPro" id="IPR010307">
    <property type="entry name" value="Laminin_dom_II"/>
</dbReference>
<dbReference type="InterPro" id="IPR000034">
    <property type="entry name" value="Laminin_IV"/>
</dbReference>
<dbReference type="Pfam" id="PF06009">
    <property type="entry name" value="Laminin_II"/>
    <property type="match status" value="1"/>
</dbReference>
<dbReference type="InterPro" id="IPR056863">
    <property type="entry name" value="LMN_ATRN_NET-like_EGF"/>
</dbReference>
<keyword evidence="20" id="KW-1185">Reference proteome</keyword>
<dbReference type="PANTHER" id="PTHR10574:SF445">
    <property type="entry name" value="LAMININ SUBUNIT ALPHA 3"/>
    <property type="match status" value="1"/>
</dbReference>
<dbReference type="SMART" id="SM00281">
    <property type="entry name" value="LamB"/>
    <property type="match status" value="1"/>
</dbReference>
<dbReference type="Pfam" id="PF02210">
    <property type="entry name" value="Laminin_G_2"/>
    <property type="match status" value="2"/>
</dbReference>
<feature type="disulfide bond" evidence="12">
    <location>
        <begin position="1257"/>
        <end position="1274"/>
    </location>
</feature>
<dbReference type="InterPro" id="IPR002049">
    <property type="entry name" value="LE_dom"/>
</dbReference>
<protein>
    <submittedName>
        <fullName evidence="19">Laminin subunit alpha 3</fullName>
    </submittedName>
</protein>
<name>A0A8D2J7Q2_VARKO</name>
<evidence type="ECO:0000256" key="5">
    <source>
        <dbReference type="ARBA" id="ARBA00022737"/>
    </source>
</evidence>
<comment type="subcellular location">
    <subcellularLocation>
        <location evidence="1">Secreted</location>
        <location evidence="1">Extracellular space</location>
        <location evidence="1">Extracellular matrix</location>
        <location evidence="1">Basement membrane</location>
    </subcellularLocation>
</comment>
<dbReference type="Pfam" id="PF00053">
    <property type="entry name" value="EGF_laminin"/>
    <property type="match status" value="12"/>
</dbReference>
<feature type="disulfide bond" evidence="12">
    <location>
        <begin position="1396"/>
        <end position="1413"/>
    </location>
</feature>
<dbReference type="FunFam" id="2.10.25.10:FF:000106">
    <property type="entry name" value="Heparan sulfate proteoglycan 2"/>
    <property type="match status" value="1"/>
</dbReference>
<feature type="domain" description="Laminin EGF-like" evidence="16">
    <location>
        <begin position="466"/>
        <end position="510"/>
    </location>
</feature>
<dbReference type="InterPro" id="IPR050440">
    <property type="entry name" value="Laminin/Netrin_ECM"/>
</dbReference>
<dbReference type="SUPFAM" id="SSF49899">
    <property type="entry name" value="Concanavalin A-like lectins/glucanases"/>
    <property type="match status" value="4"/>
</dbReference>
<dbReference type="SMART" id="SM00136">
    <property type="entry name" value="LamNT"/>
    <property type="match status" value="1"/>
</dbReference>
<feature type="disulfide bond" evidence="12">
    <location>
        <begin position="466"/>
        <end position="478"/>
    </location>
</feature>
<dbReference type="FunFam" id="2.10.25.10:FF:000388">
    <property type="entry name" value="Laminin subunit alpha"/>
    <property type="match status" value="1"/>
</dbReference>
<keyword evidence="7" id="KW-0130">Cell adhesion</keyword>
<feature type="domain" description="Laminin EGF-like" evidence="16">
    <location>
        <begin position="1255"/>
        <end position="1300"/>
    </location>
</feature>
<dbReference type="PANTHER" id="PTHR10574">
    <property type="entry name" value="NETRIN/LAMININ-RELATED"/>
    <property type="match status" value="1"/>
</dbReference>
<accession>A0A8D2J7Q2</accession>
<evidence type="ECO:0000256" key="14">
    <source>
        <dbReference type="SAM" id="SignalP"/>
    </source>
</evidence>
<dbReference type="GO" id="GO:0007155">
    <property type="term" value="P:cell adhesion"/>
    <property type="evidence" value="ECO:0007669"/>
    <property type="project" value="UniProtKB-KW"/>
</dbReference>
<feature type="signal peptide" evidence="14">
    <location>
        <begin position="1"/>
        <end position="21"/>
    </location>
</feature>
<feature type="chain" id="PRO_5034797585" evidence="14">
    <location>
        <begin position="22"/>
        <end position="2994"/>
    </location>
</feature>
<dbReference type="CDD" id="cd00110">
    <property type="entry name" value="LamG"/>
    <property type="match status" value="3"/>
</dbReference>
<feature type="domain" description="Laminin G" evidence="15">
    <location>
        <begin position="2245"/>
        <end position="2449"/>
    </location>
</feature>
<evidence type="ECO:0000256" key="9">
    <source>
        <dbReference type="ARBA" id="ARBA00023157"/>
    </source>
</evidence>
<feature type="disulfide bond" evidence="12">
    <location>
        <begin position="1742"/>
        <end position="1751"/>
    </location>
</feature>
<dbReference type="InterPro" id="IPR008211">
    <property type="entry name" value="Laminin_N"/>
</dbReference>
<feature type="disulfide bond" evidence="12">
    <location>
        <begin position="513"/>
        <end position="530"/>
    </location>
</feature>
<evidence type="ECO:0000256" key="7">
    <source>
        <dbReference type="ARBA" id="ARBA00022889"/>
    </source>
</evidence>
<keyword evidence="8 13" id="KW-0175">Coiled coil</keyword>
<evidence type="ECO:0000256" key="12">
    <source>
        <dbReference type="PROSITE-ProRule" id="PRU00460"/>
    </source>
</evidence>
<dbReference type="Gene3D" id="2.60.120.260">
    <property type="entry name" value="Galactose-binding domain-like"/>
    <property type="match status" value="1"/>
</dbReference>
<evidence type="ECO:0000259" key="15">
    <source>
        <dbReference type="PROSITE" id="PS50025"/>
    </source>
</evidence>
<feature type="domain" description="Laminin IV type A" evidence="17">
    <location>
        <begin position="1465"/>
        <end position="1638"/>
    </location>
</feature>
<dbReference type="Gene3D" id="2.60.120.200">
    <property type="match status" value="3"/>
</dbReference>
<dbReference type="Gene3D" id="2.170.300.10">
    <property type="entry name" value="Tie2 ligand-binding domain superfamily"/>
    <property type="match status" value="1"/>
</dbReference>
<feature type="disulfide bond" evidence="12">
    <location>
        <begin position="511"/>
        <end position="523"/>
    </location>
</feature>
<feature type="disulfide bond" evidence="12">
    <location>
        <begin position="486"/>
        <end position="495"/>
    </location>
</feature>
<dbReference type="GO" id="GO:0030155">
    <property type="term" value="P:regulation of cell adhesion"/>
    <property type="evidence" value="ECO:0007669"/>
    <property type="project" value="InterPro"/>
</dbReference>
<keyword evidence="2" id="KW-0964">Secreted</keyword>
<evidence type="ECO:0000256" key="11">
    <source>
        <dbReference type="ARBA" id="ARBA00023292"/>
    </source>
</evidence>
<comment type="caution">
    <text evidence="12">Lacks conserved residue(s) required for the propagation of feature annotation.</text>
</comment>
<feature type="disulfide bond" evidence="12">
    <location>
        <begin position="1719"/>
        <end position="1731"/>
    </location>
</feature>
<feature type="domain" description="Laminin EGF-like" evidence="16">
    <location>
        <begin position="606"/>
        <end position="658"/>
    </location>
</feature>
<dbReference type="GO" id="GO:0005604">
    <property type="term" value="C:basement membrane"/>
    <property type="evidence" value="ECO:0007669"/>
    <property type="project" value="UniProtKB-SubCell"/>
</dbReference>
<feature type="domain" description="Laminin EGF-like" evidence="16">
    <location>
        <begin position="1394"/>
        <end position="1444"/>
    </location>
</feature>
<evidence type="ECO:0000256" key="2">
    <source>
        <dbReference type="ARBA" id="ARBA00022525"/>
    </source>
</evidence>
<keyword evidence="5" id="KW-0677">Repeat</keyword>
<keyword evidence="10" id="KW-0325">Glycoprotein</keyword>
<feature type="disulfide bond" evidence="12">
    <location>
        <begin position="1276"/>
        <end position="1285"/>
    </location>
</feature>
<dbReference type="SMART" id="SM00282">
    <property type="entry name" value="LamG"/>
    <property type="match status" value="3"/>
</dbReference>
<dbReference type="FunFam" id="2.10.25.10:FF:000209">
    <property type="entry name" value="Laminin subunit alpha 5"/>
    <property type="match status" value="2"/>
</dbReference>
<feature type="disulfide bond" evidence="12">
    <location>
        <begin position="1394"/>
        <end position="1406"/>
    </location>
</feature>
<reference evidence="19" key="2">
    <citation type="submission" date="2025-09" db="UniProtKB">
        <authorList>
            <consortium name="Ensembl"/>
        </authorList>
    </citation>
    <scope>IDENTIFICATION</scope>
</reference>
<feature type="domain" description="Laminin EGF-like" evidence="16">
    <location>
        <begin position="1719"/>
        <end position="1771"/>
    </location>
</feature>
<feature type="disulfide bond" evidence="12">
    <location>
        <begin position="532"/>
        <end position="541"/>
    </location>
</feature>
<dbReference type="PROSITE" id="PS51117">
    <property type="entry name" value="LAMININ_NTER"/>
    <property type="match status" value="1"/>
</dbReference>
<feature type="domain" description="Laminin N-terminal" evidence="18">
    <location>
        <begin position="44"/>
        <end position="297"/>
    </location>
</feature>
<dbReference type="PROSITE" id="PS50027">
    <property type="entry name" value="EGF_LAM_2"/>
    <property type="match status" value="8"/>
</dbReference>
<dbReference type="Pfam" id="PF00055">
    <property type="entry name" value="Laminin_N"/>
    <property type="match status" value="1"/>
</dbReference>
<dbReference type="SMART" id="SM00180">
    <property type="entry name" value="EGF_Lam"/>
    <property type="match status" value="14"/>
</dbReference>
<dbReference type="InterPro" id="IPR009254">
    <property type="entry name" value="Laminin_aI"/>
</dbReference>
<dbReference type="Pfam" id="PF00054">
    <property type="entry name" value="Laminin_G_1"/>
    <property type="match status" value="1"/>
</dbReference>
<feature type="domain" description="Laminin G" evidence="15">
    <location>
        <begin position="2656"/>
        <end position="2823"/>
    </location>
</feature>
<dbReference type="GO" id="GO:0005102">
    <property type="term" value="F:signaling receptor binding"/>
    <property type="evidence" value="ECO:0007669"/>
    <property type="project" value="InterPro"/>
</dbReference>
<dbReference type="PROSITE" id="PS00022">
    <property type="entry name" value="EGF_1"/>
    <property type="match status" value="1"/>
</dbReference>
<evidence type="ECO:0000313" key="20">
    <source>
        <dbReference type="Proteomes" id="UP000694545"/>
    </source>
</evidence>
<keyword evidence="3" id="KW-0272">Extracellular matrix</keyword>
<dbReference type="FunFam" id="2.10.25.10:FF:000069">
    <property type="entry name" value="Laminin subunit alpha 1"/>
    <property type="match status" value="1"/>
</dbReference>
<evidence type="ECO:0000256" key="4">
    <source>
        <dbReference type="ARBA" id="ARBA00022729"/>
    </source>
</evidence>
<evidence type="ECO:0000256" key="13">
    <source>
        <dbReference type="SAM" id="Coils"/>
    </source>
</evidence>
<keyword evidence="9 12" id="KW-1015">Disulfide bond</keyword>
<feature type="disulfide bond" evidence="12">
    <location>
        <begin position="1691"/>
        <end position="1700"/>
    </location>
</feature>
<keyword evidence="6" id="KW-0084">Basement membrane</keyword>
<dbReference type="InterPro" id="IPR013320">
    <property type="entry name" value="ConA-like_dom_sf"/>
</dbReference>
<dbReference type="Pfam" id="PF00052">
    <property type="entry name" value="Laminin_B"/>
    <property type="match status" value="1"/>
</dbReference>
<dbReference type="FunFam" id="2.60.120.200:FF:000056">
    <property type="entry name" value="Laminin subunit alpha 3"/>
    <property type="match status" value="1"/>
</dbReference>
<evidence type="ECO:0000259" key="17">
    <source>
        <dbReference type="PROSITE" id="PS51115"/>
    </source>
</evidence>
<dbReference type="Ensembl" id="ENSVKKT00000010824.1">
    <property type="protein sequence ID" value="ENSVKKP00000010566.1"/>
    <property type="gene ID" value="ENSVKKG00000006878.1"/>
</dbReference>
<feature type="coiled-coil region" evidence="13">
    <location>
        <begin position="1868"/>
        <end position="1977"/>
    </location>
</feature>
<dbReference type="PROSITE" id="PS01248">
    <property type="entry name" value="EGF_LAM_1"/>
    <property type="match status" value="4"/>
</dbReference>
<evidence type="ECO:0000313" key="19">
    <source>
        <dbReference type="Ensembl" id="ENSVKKP00000010566.1"/>
    </source>
</evidence>
<feature type="coiled-coil region" evidence="13">
    <location>
        <begin position="2014"/>
        <end position="2108"/>
    </location>
</feature>
<feature type="disulfide bond" evidence="12">
    <location>
        <begin position="1415"/>
        <end position="1424"/>
    </location>
</feature>
<dbReference type="FunFam" id="2.10.25.10:FF:000084">
    <property type="entry name" value="Laminin subunit alpha 3"/>
    <property type="match status" value="1"/>
</dbReference>
<feature type="domain" description="Laminin EGF-like" evidence="16">
    <location>
        <begin position="511"/>
        <end position="563"/>
    </location>
</feature>
<dbReference type="FunFam" id="2.60.120.260:FF:000092">
    <property type="entry name" value="Laminin subunit alpha-3"/>
    <property type="match status" value="1"/>
</dbReference>
<sequence>MALSRAPAAPFAALAAGVVLALWCRGYPAGAQGALPEDGAAARGLSSLHPPYFNLAEAASIWATATCGQDESGRPRRELYCKLVGGPAAAPAGETIQGQFCDYCNAADPKKAHPITNAIDGSERWWQSPSLSLGLKYDEVNITLDLGQFFHVAYILIKFANSPRPDLWILERSTDFGRTYTAWQYFAHSKADCWERYGKEANARIRNDDDVICSIEYSRIVPLENGEIVISLINGRPGANNFTFSSTLKEFTKATNIRLHFLRTNTLLGHLISKAQRDPTVTRRYYYSIKDISVGGQCVCHGHADACNAKSNPDCECQHNTCGETCDRCCPGFNQKQWQPSTTSNPNLCEPCNCHGHATDCYYDPEVERRRESLNVFGNYQGGGVCINCQHNTAGINCEKCLKGYYRPYGVPVTEPHGCTLCSCNPEYSNGCEDGSGRCYCKQNYQGETCDQCVDGHHSFPFCYQCSCDAVGSVANTCGPQGHCLCHRNYAGPKCSQCAPGYHHYPNCLSCQCSVYGSYHNSCDPATGQCDCRPGITGWHCDQCLSEAKSFPHCQGSSNECDPAGAADSYSGSCQCLQNVEGPTCSTCKPLYWNLAKENPDGCIECQCNEVGTLSGVRECQQVDGECYCKPNVCGGSCDTCEDGYYGLAVNNYFGCQGCKCDVGGSVSHVCNDLSGDCQCRKHVVGKTCTEPRKNYYFSDLHHMKFEIEDGTSPNGRGIRFSYDPQEWPGFSWRGYAQMSSIQNEVRITLNVEKPNLSLFQVILRYINPGMAVAFGHIIAYESRTQKGKDSDWNKPRYFEFPPSKEPAFITVPGKSIAGPFALHPGTWIFKIMAEGVLLDYLVLLPRDYYEAPLLRFPVTEPCTHSGHSARESCLEYKNLPLDRFYCVLGSEVTFFLRGGEYRKVVFQQPTPNHPVMSHFSGQEVALQIRLNVPKAGRYVVVLEYLNEHDQIYVGNVKINRPGQTMEARINIYSCKYSFLCRSVVIDYMSRVAVYHLSADAELHLRSSAIDFLLCKVCLIPLEDFSLEYLKPQVYCIATYTHSADSSASCIPSLYETPPAATVLDALRDGKVAEVPTNVVYEDSLTFLPSPHTASGVTLTSSQNQITLRGRVPRLGRYVFITHFYQPNNPTFPVHVTVDGGQVWSGSNNASFCPHISGCRSLVMAENQIEFDITKHDISVTVKIPNGKTVERILVVPADSYTYTLLQKDTVDKSYDFINQCGGNSFHINPVSSSEFCRNSARSLVAAYNNGALPCNCHRNGATSLTCDPVGGQCSCKPNIIGRRCSRCQTGYYGFPSCKPCSCGRRLCDDITGKCICPPQTVKPRCEVCVRQHFGYHPLAGCERCNCSGKGIVNAGNPECNRINGQCNCKPNIIGQRCDQCAPDSYGFPNCKPCKCKRGGTEPSVCNPQTGVCHCKENVEGIQCDTCRPGSFYLDSTNPKGCTNCFCFGATTICHSTNKQRVTFVDMRNWRLEAVDNAMNVPVTFNPVSKSVVADVQELPSFVHNLYWIAPSSYLGEKLSSYGGYLSYQVKSFGLPSEGMTLLEKRPDVQLIVSKMLHFKPTPEPNFHCVLNVQGNFRHAGSNNLVSREELMMVLSRLEGLQIRGLYFTESQRLTLGEVGLEEATNTGNGEVAYNVETCSCPPEYVGDSCQECSPGFYRENNGLFTGQCVPCNCNGNTDRCLDGFGTCINCQHNTAGEKCERCKEGYFGDASQGKCRECPCPSANSFAFGCMENGGVIQCFCKEGYTGVHCESCAPGYFGNPLKRGGYCQKCNCLENGQLMNCDRLTGECISQEPKDIDPHEDCDSCNSCVITLLKDLSTMEAELHVIKFQMQDISGSAHTLGQMKHLEDLLLEQIAGTSAGGTSLPLENAAKELARAQHMIDEMRKRNFGQQLIEAEREKEEAQRLLERVRNEVQRHQAKNQRIIKTVRDSLNDYESKLRDLRESLREAKEQTKLAESLNGENEILLEDIKKRTEEMTKQQNNILDLLNSAEDSLSQANSVFGLLQYTFPFKLQEYEKLIAQLDGARKDLSEKVKSQSLSASKELLVVRAEEHARKLQDLARNLEEIKKNASKDALVTCAVEAATAYENIINAIKAAEAAANSANNAADSALSFKRKEGKCYKYVCTFVFLLDDIDTMITSAKNMVRNANDITSNVLDELNPIKADVENIKSSYGTTQSVDFNRALKDANNTVKNLTNILPDLFNKITSINQQLMPIANISENINRIRELIQQARDAANKVVIPMRFNGSSGVEVRLPDILDDLKGYTSLSLFLQRPLSRLDSPRRQTSNMFVMYLGNKDSSKDYIGMAVRDGHLICAYSLGGNEAEIKLPASVSESEITEATLDLVRFERIYQYANISYIRGATSSSPSSPETFQDSSANTYTLLNLDPENVVFYVGGYPPDFDPPSTLQLSHYEGCIELDSLNDRVISLYNFKRTFNLNTTEVQPCRRYKEQSNKIYFEGIGYALVKSASSEKQGLLYEQTIQTTADEGLVFFAENQVSWLFLILWKYLRKIKLTKMEEFIVIKLLITSDKVYLSKIGTIFMKTFLFNSYYLGGIPTSIRERFNISTPPFRGCMTSVKTPSGPLSSFSETLGVGRKCPEDWKPRGGLQHNRIHRNTIEHNKLPINTKIQKIKNISCSRVKLLVDDVLQSTVVAILGRKTSTPSIELGGNNFEGCISNVFIQRSHFAVDVRTLSAKGLIFSMGNKLEKRYTALYLSKGRYVLLLADDGRMLTIRSKAKYNDGQWHTVAFSRTGKKMRLVVDGLMAREGKIPPTYSASIASPVYLGGAPPLNVQSFVGCLRNFYMAGELVQTYLQNSGVLPCLDNTLENGVSFFNEGGHIVLDNSFSMSLEYQIMFNIRPRSLNGILIHTGSKQGNYLTVYMKEGMVGLTASGSNGTGEFSTSVTPQRSLCDGKWHFIPNTGFLYPYTKLLICSVFSPSLRFLFTVNLEIPWLPVRDVFLGCLKDVKINDKPVLLSKISGIHGVVSLQGCPVN</sequence>
<dbReference type="InterPro" id="IPR001791">
    <property type="entry name" value="Laminin_G"/>
</dbReference>
<dbReference type="GO" id="GO:0030334">
    <property type="term" value="P:regulation of cell migration"/>
    <property type="evidence" value="ECO:0007669"/>
    <property type="project" value="InterPro"/>
</dbReference>
<dbReference type="Proteomes" id="UP000694545">
    <property type="component" value="Unplaced"/>
</dbReference>
<dbReference type="PROSITE" id="PS50025">
    <property type="entry name" value="LAM_G_DOMAIN"/>
    <property type="match status" value="3"/>
</dbReference>
<feature type="domain" description="Laminin EGF-like" evidence="16">
    <location>
        <begin position="1672"/>
        <end position="1718"/>
    </location>
</feature>
<feature type="domain" description="Laminin G" evidence="15">
    <location>
        <begin position="2830"/>
        <end position="2991"/>
    </location>
</feature>
<evidence type="ECO:0000256" key="6">
    <source>
        <dbReference type="ARBA" id="ARBA00022869"/>
    </source>
</evidence>
<evidence type="ECO:0000259" key="18">
    <source>
        <dbReference type="PROSITE" id="PS51117"/>
    </source>
</evidence>
<feature type="disulfide bond" evidence="12">
    <location>
        <begin position="629"/>
        <end position="638"/>
    </location>
</feature>
<evidence type="ECO:0000256" key="3">
    <source>
        <dbReference type="ARBA" id="ARBA00022530"/>
    </source>
</evidence>
<dbReference type="GO" id="GO:0045995">
    <property type="term" value="P:regulation of embryonic development"/>
    <property type="evidence" value="ECO:0007669"/>
    <property type="project" value="InterPro"/>
</dbReference>
<dbReference type="SUPFAM" id="SSF57196">
    <property type="entry name" value="EGF/Laminin"/>
    <property type="match status" value="13"/>
</dbReference>
<feature type="disulfide bond" evidence="12">
    <location>
        <begin position="1255"/>
        <end position="1267"/>
    </location>
</feature>
<keyword evidence="4 14" id="KW-0732">Signal</keyword>
<dbReference type="Pfam" id="PF06008">
    <property type="entry name" value="Laminin_I"/>
    <property type="match status" value="1"/>
</dbReference>
<evidence type="ECO:0000256" key="1">
    <source>
        <dbReference type="ARBA" id="ARBA00004302"/>
    </source>
</evidence>
<evidence type="ECO:0000256" key="8">
    <source>
        <dbReference type="ARBA" id="ARBA00023054"/>
    </source>
</evidence>
<evidence type="ECO:0000259" key="16">
    <source>
        <dbReference type="PROSITE" id="PS50027"/>
    </source>
</evidence>
<feature type="domain" description="Laminin EGF-like" evidence="16">
    <location>
        <begin position="1345"/>
        <end position="1393"/>
    </location>
</feature>
<dbReference type="GO" id="GO:0005576">
    <property type="term" value="C:extracellular region"/>
    <property type="evidence" value="ECO:0007669"/>
    <property type="project" value="UniProtKB-ARBA"/>
</dbReference>
<dbReference type="FunFam" id="2.10.25.10:FF:000090">
    <property type="entry name" value="laminin subunit alpha"/>
    <property type="match status" value="1"/>
</dbReference>
<dbReference type="PROSITE" id="PS51115">
    <property type="entry name" value="LAMININ_IVA"/>
    <property type="match status" value="1"/>
</dbReference>
<proteinExistence type="predicted"/>
<dbReference type="FunFam" id="2.10.25.10:FF:000083">
    <property type="entry name" value="Laminin subunit alpha"/>
    <property type="match status" value="1"/>
</dbReference>
<dbReference type="GO" id="GO:0009887">
    <property type="term" value="P:animal organ morphogenesis"/>
    <property type="evidence" value="ECO:0007669"/>
    <property type="project" value="TreeGrafter"/>
</dbReference>
<dbReference type="InterPro" id="IPR000742">
    <property type="entry name" value="EGF"/>
</dbReference>
<dbReference type="CDD" id="cd00055">
    <property type="entry name" value="EGF_Lam"/>
    <property type="match status" value="14"/>
</dbReference>
<reference evidence="19" key="1">
    <citation type="submission" date="2025-08" db="UniProtKB">
        <authorList>
            <consortium name="Ensembl"/>
        </authorList>
    </citation>
    <scope>IDENTIFICATION</scope>
</reference>
<dbReference type="FunFam" id="2.10.25.10:FF:000011">
    <property type="entry name" value="Cadherin EGF LAG seven-pass G-type receptor"/>
    <property type="match status" value="1"/>
</dbReference>
<feature type="disulfide bond" evidence="12">
    <location>
        <begin position="1369"/>
        <end position="1378"/>
    </location>
</feature>